<comment type="subcellular location">
    <subcellularLocation>
        <location evidence="1">Cell membrane</location>
        <topology evidence="1">Multi-pass membrane protein</topology>
    </subcellularLocation>
</comment>
<feature type="transmembrane region" description="Helical" evidence="7">
    <location>
        <begin position="284"/>
        <end position="308"/>
    </location>
</feature>
<dbReference type="Gene3D" id="1.20.1630.10">
    <property type="entry name" value="Formate dehydrogenase/DMSO reductase domain"/>
    <property type="match status" value="1"/>
</dbReference>
<sequence>MVIKEIFTPDIAITWLPWAVQYFFMMGLAYASVWVATIHLFSKGKRDDRLLKLCASLMLTAGIVAPIALLADLHQPLRAWHFYAQVRPDSWMWFGAFLLPVFSGTSAVFAWLLLRQYLPNRSNQPNQDWVQRIASLLRFGDWESEKLIKIIAILTTLSACSIALYTGMETMAIKARPLWHTYWLPPLMATSALLAACGTLAVLNRLLHGYQQATQDSLLLWIRASFGLFALCLIGWALFDNGSAPEAALLLETSPSWQLAAIWVLITLALLALMLALRHLPNSVMLIVSLTSIHLAWGFRWIVLIQAQTDPKYGAGTYLYQLPWGPEGLLGIAGTFGLWLALIALVSELIRHTPKATLSR</sequence>
<dbReference type="InterPro" id="IPR052049">
    <property type="entry name" value="Electron_transfer_protein"/>
</dbReference>
<dbReference type="OrthoDB" id="9770779at2"/>
<evidence type="ECO:0000256" key="6">
    <source>
        <dbReference type="ARBA" id="ARBA00023136"/>
    </source>
</evidence>
<dbReference type="PANTHER" id="PTHR34856">
    <property type="entry name" value="PROTEIN NRFD"/>
    <property type="match status" value="1"/>
</dbReference>
<dbReference type="GO" id="GO:0005886">
    <property type="term" value="C:plasma membrane"/>
    <property type="evidence" value="ECO:0007669"/>
    <property type="project" value="UniProtKB-SubCell"/>
</dbReference>
<feature type="transmembrane region" description="Helical" evidence="7">
    <location>
        <begin position="187"/>
        <end position="206"/>
    </location>
</feature>
<proteinExistence type="inferred from homology"/>
<keyword evidence="5 7" id="KW-1133">Transmembrane helix</keyword>
<evidence type="ECO:0000313" key="8">
    <source>
        <dbReference type="EMBL" id="SUI81835.1"/>
    </source>
</evidence>
<comment type="similarity">
    <text evidence="2">Belongs to the NrfD family.</text>
</comment>
<dbReference type="AlphaFoldDB" id="A0A1N6VUZ7"/>
<keyword evidence="6 7" id="KW-0472">Membrane</keyword>
<evidence type="ECO:0000256" key="7">
    <source>
        <dbReference type="SAM" id="Phobius"/>
    </source>
</evidence>
<accession>A0A1N6VUZ7</accession>
<feature type="transmembrane region" description="Helical" evidence="7">
    <location>
        <begin position="147"/>
        <end position="167"/>
    </location>
</feature>
<dbReference type="InterPro" id="IPR005614">
    <property type="entry name" value="NrfD-like"/>
</dbReference>
<dbReference type="STRING" id="365591.SAMN05421840_104248"/>
<keyword evidence="4 7" id="KW-0812">Transmembrane</keyword>
<evidence type="ECO:0000256" key="2">
    <source>
        <dbReference type="ARBA" id="ARBA00008929"/>
    </source>
</evidence>
<reference evidence="8 9" key="1">
    <citation type="submission" date="2018-06" db="EMBL/GenBank/DDBJ databases">
        <authorList>
            <consortium name="Pathogen Informatics"/>
            <person name="Doyle S."/>
        </authorList>
    </citation>
    <scope>NUCLEOTIDE SEQUENCE [LARGE SCALE GENOMIC DNA]</scope>
    <source>
        <strain evidence="8 9">NCTC10736</strain>
    </source>
</reference>
<evidence type="ECO:0000256" key="3">
    <source>
        <dbReference type="ARBA" id="ARBA00022475"/>
    </source>
</evidence>
<dbReference type="Proteomes" id="UP000255061">
    <property type="component" value="Unassembled WGS sequence"/>
</dbReference>
<dbReference type="RefSeq" id="WP_076497973.1">
    <property type="nucleotide sequence ID" value="NZ_FTNN01000004.1"/>
</dbReference>
<evidence type="ECO:0000256" key="4">
    <source>
        <dbReference type="ARBA" id="ARBA00022692"/>
    </source>
</evidence>
<feature type="transmembrane region" description="Helical" evidence="7">
    <location>
        <begin position="328"/>
        <end position="350"/>
    </location>
</feature>
<evidence type="ECO:0000313" key="9">
    <source>
        <dbReference type="Proteomes" id="UP000255061"/>
    </source>
</evidence>
<evidence type="ECO:0000256" key="1">
    <source>
        <dbReference type="ARBA" id="ARBA00004651"/>
    </source>
</evidence>
<organism evidence="8 9">
    <name type="scientific">Shewanella morhuae</name>
    <dbReference type="NCBI Taxonomy" id="365591"/>
    <lineage>
        <taxon>Bacteria</taxon>
        <taxon>Pseudomonadati</taxon>
        <taxon>Pseudomonadota</taxon>
        <taxon>Gammaproteobacteria</taxon>
        <taxon>Alteromonadales</taxon>
        <taxon>Shewanellaceae</taxon>
        <taxon>Shewanella</taxon>
    </lineage>
</organism>
<feature type="transmembrane region" description="Helical" evidence="7">
    <location>
        <begin position="91"/>
        <end position="114"/>
    </location>
</feature>
<accession>A0A380AIZ4</accession>
<feature type="transmembrane region" description="Helical" evidence="7">
    <location>
        <begin position="53"/>
        <end position="71"/>
    </location>
</feature>
<name>A0A1N6VUZ7_9GAMM</name>
<dbReference type="Pfam" id="PF03916">
    <property type="entry name" value="NrfD"/>
    <property type="match status" value="1"/>
</dbReference>
<feature type="transmembrane region" description="Helical" evidence="7">
    <location>
        <begin position="259"/>
        <end position="277"/>
    </location>
</feature>
<keyword evidence="3" id="KW-1003">Cell membrane</keyword>
<feature type="transmembrane region" description="Helical" evidence="7">
    <location>
        <begin position="218"/>
        <end position="239"/>
    </location>
</feature>
<feature type="transmembrane region" description="Helical" evidence="7">
    <location>
        <begin position="20"/>
        <end position="41"/>
    </location>
</feature>
<gene>
    <name evidence="8" type="ORF">NCTC10736_02487</name>
</gene>
<evidence type="ECO:0000256" key="5">
    <source>
        <dbReference type="ARBA" id="ARBA00022989"/>
    </source>
</evidence>
<dbReference type="EMBL" id="UGYV01000001">
    <property type="protein sequence ID" value="SUI81835.1"/>
    <property type="molecule type" value="Genomic_DNA"/>
</dbReference>
<protein>
    <submittedName>
        <fullName evidence="8">Tetrathionate reductase subunit C</fullName>
    </submittedName>
</protein>
<dbReference type="PANTHER" id="PTHR34856:SF2">
    <property type="entry name" value="PROTEIN NRFD"/>
    <property type="match status" value="1"/>
</dbReference>